<evidence type="ECO:0000313" key="2">
    <source>
        <dbReference type="Proteomes" id="UP001478817"/>
    </source>
</evidence>
<evidence type="ECO:0008006" key="3">
    <source>
        <dbReference type="Google" id="ProtNLM"/>
    </source>
</evidence>
<organism evidence="1 2">
    <name type="scientific">Paratractidigestivibacter faecalis</name>
    <dbReference type="NCBI Taxonomy" id="2292441"/>
    <lineage>
        <taxon>Bacteria</taxon>
        <taxon>Bacillati</taxon>
        <taxon>Actinomycetota</taxon>
        <taxon>Coriobacteriia</taxon>
        <taxon>Coriobacteriales</taxon>
        <taxon>Atopobiaceae</taxon>
        <taxon>Paratractidigestivibacter</taxon>
    </lineage>
</organism>
<name>A0ABV1IFI5_9ACTN</name>
<dbReference type="RefSeq" id="WP_349181847.1">
    <property type="nucleotide sequence ID" value="NZ_JBBNGS010000004.1"/>
</dbReference>
<dbReference type="Proteomes" id="UP001478817">
    <property type="component" value="Unassembled WGS sequence"/>
</dbReference>
<comment type="caution">
    <text evidence="1">The sequence shown here is derived from an EMBL/GenBank/DDBJ whole genome shotgun (WGS) entry which is preliminary data.</text>
</comment>
<accession>A0ABV1IFI5</accession>
<dbReference type="EMBL" id="JBBNGS010000004">
    <property type="protein sequence ID" value="MEQ2637367.1"/>
    <property type="molecule type" value="Genomic_DNA"/>
</dbReference>
<evidence type="ECO:0000313" key="1">
    <source>
        <dbReference type="EMBL" id="MEQ2637367.1"/>
    </source>
</evidence>
<sequence length="223" mass="23641">MGDVNVGSAEMRNFKLGTPALVCRWRLASGRLPLENRHLRALSRRVLDDEPVSPQLIAWAKQHVEWTLREGSAENPNGVLMLIVDEEGQAAMTVGPYEPLAAMTASGLIDRATAAQQEAGETGVAPETLWAVRDGCLVAGVAPGQSLSGASSLVEDLAKTVGLPLSRRADLLDDVASGAASPAEVFLASDEHGIICATDAAGSIGERLTKDYARLLESMDKRR</sequence>
<proteinExistence type="predicted"/>
<reference evidence="1 2" key="1">
    <citation type="submission" date="2024-04" db="EMBL/GenBank/DDBJ databases">
        <title>Human intestinal bacterial collection.</title>
        <authorList>
            <person name="Pauvert C."/>
            <person name="Hitch T.C.A."/>
            <person name="Clavel T."/>
        </authorList>
    </citation>
    <scope>NUCLEOTIDE SEQUENCE [LARGE SCALE GENOMIC DNA]</scope>
    <source>
        <strain evidence="1 2">CLA-AA-H197</strain>
    </source>
</reference>
<keyword evidence="2" id="KW-1185">Reference proteome</keyword>
<protein>
    <recommendedName>
        <fullName evidence="3">Branched-chain-amino-acid aminotransferase</fullName>
    </recommendedName>
</protein>
<gene>
    <name evidence="1" type="ORF">AAAT05_03290</name>
</gene>